<feature type="compositionally biased region" description="Basic residues" evidence="9">
    <location>
        <begin position="51"/>
        <end position="60"/>
    </location>
</feature>
<dbReference type="EMBL" id="MU151053">
    <property type="protein sequence ID" value="KAF9454578.1"/>
    <property type="molecule type" value="Genomic_DNA"/>
</dbReference>
<accession>A0A9P5XND8</accession>
<comment type="subunit">
    <text evidence="2">Monomer.</text>
</comment>
<proteinExistence type="inferred from homology"/>
<evidence type="ECO:0000256" key="9">
    <source>
        <dbReference type="SAM" id="MobiDB-lite"/>
    </source>
</evidence>
<dbReference type="InterPro" id="IPR022678">
    <property type="entry name" value="NMT_CS"/>
</dbReference>
<evidence type="ECO:0000256" key="2">
    <source>
        <dbReference type="ARBA" id="ARBA00011245"/>
    </source>
</evidence>
<organism evidence="12 13">
    <name type="scientific">Macrolepiota fuliginosa MF-IS2</name>
    <dbReference type="NCBI Taxonomy" id="1400762"/>
    <lineage>
        <taxon>Eukaryota</taxon>
        <taxon>Fungi</taxon>
        <taxon>Dikarya</taxon>
        <taxon>Basidiomycota</taxon>
        <taxon>Agaricomycotina</taxon>
        <taxon>Agaricomycetes</taxon>
        <taxon>Agaricomycetidae</taxon>
        <taxon>Agaricales</taxon>
        <taxon>Agaricineae</taxon>
        <taxon>Agaricaceae</taxon>
        <taxon>Macrolepiota</taxon>
    </lineage>
</organism>
<dbReference type="InterPro" id="IPR000903">
    <property type="entry name" value="NMT"/>
</dbReference>
<dbReference type="GO" id="GO:0005737">
    <property type="term" value="C:cytoplasm"/>
    <property type="evidence" value="ECO:0007669"/>
    <property type="project" value="TreeGrafter"/>
</dbReference>
<dbReference type="Pfam" id="PF01233">
    <property type="entry name" value="NMT"/>
    <property type="match status" value="1"/>
</dbReference>
<name>A0A9P5XND8_9AGAR</name>
<feature type="domain" description="Glycylpeptide N-tetradecanoyltransferase N-terminal" evidence="10">
    <location>
        <begin position="153"/>
        <end position="311"/>
    </location>
</feature>
<dbReference type="InterPro" id="IPR022677">
    <property type="entry name" value="NMT_C"/>
</dbReference>
<dbReference type="Proteomes" id="UP000807342">
    <property type="component" value="Unassembled WGS sequence"/>
</dbReference>
<evidence type="ECO:0000256" key="3">
    <source>
        <dbReference type="ARBA" id="ARBA00012923"/>
    </source>
</evidence>
<evidence type="ECO:0000256" key="8">
    <source>
        <dbReference type="RuleBase" id="RU004178"/>
    </source>
</evidence>
<dbReference type="AlphaFoldDB" id="A0A9P5XND8"/>
<keyword evidence="6 7" id="KW-0012">Acyltransferase</keyword>
<reference evidence="12" key="1">
    <citation type="submission" date="2020-11" db="EMBL/GenBank/DDBJ databases">
        <authorList>
            <consortium name="DOE Joint Genome Institute"/>
            <person name="Ahrendt S."/>
            <person name="Riley R."/>
            <person name="Andreopoulos W."/>
            <person name="Labutti K."/>
            <person name="Pangilinan J."/>
            <person name="Ruiz-Duenas F.J."/>
            <person name="Barrasa J.M."/>
            <person name="Sanchez-Garcia M."/>
            <person name="Camarero S."/>
            <person name="Miyauchi S."/>
            <person name="Serrano A."/>
            <person name="Linde D."/>
            <person name="Babiker R."/>
            <person name="Drula E."/>
            <person name="Ayuso-Fernandez I."/>
            <person name="Pacheco R."/>
            <person name="Padilla G."/>
            <person name="Ferreira P."/>
            <person name="Barriuso J."/>
            <person name="Kellner H."/>
            <person name="Castanera R."/>
            <person name="Alfaro M."/>
            <person name="Ramirez L."/>
            <person name="Pisabarro A.G."/>
            <person name="Kuo A."/>
            <person name="Tritt A."/>
            <person name="Lipzen A."/>
            <person name="He G."/>
            <person name="Yan M."/>
            <person name="Ng V."/>
            <person name="Cullen D."/>
            <person name="Martin F."/>
            <person name="Rosso M.-N."/>
            <person name="Henrissat B."/>
            <person name="Hibbett D."/>
            <person name="Martinez A.T."/>
            <person name="Grigoriev I.V."/>
        </authorList>
    </citation>
    <scope>NUCLEOTIDE SEQUENCE</scope>
    <source>
        <strain evidence="12">MF-IS2</strain>
    </source>
</reference>
<protein>
    <recommendedName>
        <fullName evidence="4 7">Glycylpeptide N-tetradecanoyltransferase</fullName>
        <ecNumber evidence="3 7">2.3.1.97</ecNumber>
    </recommendedName>
</protein>
<dbReference type="PROSITE" id="PS00976">
    <property type="entry name" value="NMT_2"/>
    <property type="match status" value="1"/>
</dbReference>
<dbReference type="FunFam" id="3.40.630.30:FF:000042">
    <property type="entry name" value="Glycylpeptide N-tetradecanoyltransferase"/>
    <property type="match status" value="1"/>
</dbReference>
<feature type="compositionally biased region" description="Acidic residues" evidence="9">
    <location>
        <begin position="19"/>
        <end position="33"/>
    </location>
</feature>
<comment type="catalytic activity">
    <reaction evidence="7">
        <text>N-terminal glycyl-[protein] + tetradecanoyl-CoA = N-tetradecanoylglycyl-[protein] + CoA + H(+)</text>
        <dbReference type="Rhea" id="RHEA:15521"/>
        <dbReference type="Rhea" id="RHEA-COMP:12666"/>
        <dbReference type="Rhea" id="RHEA-COMP:12667"/>
        <dbReference type="ChEBI" id="CHEBI:15378"/>
        <dbReference type="ChEBI" id="CHEBI:57287"/>
        <dbReference type="ChEBI" id="CHEBI:57385"/>
        <dbReference type="ChEBI" id="CHEBI:64723"/>
        <dbReference type="ChEBI" id="CHEBI:133050"/>
        <dbReference type="EC" id="2.3.1.97"/>
    </reaction>
</comment>
<keyword evidence="13" id="KW-1185">Reference proteome</keyword>
<evidence type="ECO:0000256" key="4">
    <source>
        <dbReference type="ARBA" id="ARBA00022240"/>
    </source>
</evidence>
<dbReference type="Gene3D" id="3.40.630.30">
    <property type="match status" value="2"/>
</dbReference>
<evidence type="ECO:0000313" key="12">
    <source>
        <dbReference type="EMBL" id="KAF9454578.1"/>
    </source>
</evidence>
<dbReference type="InterPro" id="IPR016181">
    <property type="entry name" value="Acyl_CoA_acyltransferase"/>
</dbReference>
<sequence>MASKDQQKQPPTGIAPAEEHEEEEQTDSEDEPHDPDQAVGSSTTALASDSKKKKKKKSKVSRALSALKGKSKIPDELVNSVLDRAKAEESIPEGELTPDNIRDALEQLKIMDVVQGKVGLGGLNKKDMGAHKFWGTQPVPQPGEGPPIDDGYIEPTKPREEVRQEPYPLHKDFEWSFLDISDPKQCKEVYDLLSANYVEDDQASFRFQYSAEFLQWALMPPGYHKEWHIGVRVTTTKKLVAFISGVPMTLRVRKNVINVTEINYLCVHKRLRSKRLAPVLIKEVTRQTHLKGIFQAIYTAGVIVPTPISTCRYFHRSLNVPKLVDIGFCYVPRNMTLARMTRLNAAPGATVLPGLREMEEKDILQVASLFTRFMQRFSLAPIYDIGEIQHQFLSGRGEGSIGDGGQGRRERQVTWSYVVEDPGTQQITDFFSFYSLPSTVIGNQKHPVLEAAYLYYYATTVAFEPGAEGEEGHLKRRLETLITDALVVANDAKFDVFNALTLMDNVSLLQDLKFGPGDGYLNFYLYNWRTAPLSGMNAEADVPAGKGIGVVML</sequence>
<comment type="function">
    <text evidence="7">Adds a myristoyl group to the N-terminal glycine residue of certain cellular proteins.</text>
</comment>
<evidence type="ECO:0000256" key="7">
    <source>
        <dbReference type="RuleBase" id="RU000586"/>
    </source>
</evidence>
<evidence type="ECO:0000256" key="1">
    <source>
        <dbReference type="ARBA" id="ARBA00009469"/>
    </source>
</evidence>
<evidence type="ECO:0000259" key="11">
    <source>
        <dbReference type="Pfam" id="PF02799"/>
    </source>
</evidence>
<feature type="domain" description="Glycylpeptide N-tetradecanoyltransferase C-terminal" evidence="11">
    <location>
        <begin position="325"/>
        <end position="551"/>
    </location>
</feature>
<dbReference type="OrthoDB" id="60315at2759"/>
<evidence type="ECO:0000256" key="6">
    <source>
        <dbReference type="ARBA" id="ARBA00023315"/>
    </source>
</evidence>
<dbReference type="Pfam" id="PF02799">
    <property type="entry name" value="NMT_C"/>
    <property type="match status" value="1"/>
</dbReference>
<dbReference type="PANTHER" id="PTHR11377:SF5">
    <property type="entry name" value="GLYCYLPEPTIDE N-TETRADECANOYLTRANSFERASE"/>
    <property type="match status" value="1"/>
</dbReference>
<dbReference type="EC" id="2.3.1.97" evidence="3 7"/>
<dbReference type="GO" id="GO:0004379">
    <property type="term" value="F:glycylpeptide N-tetradecanoyltransferase activity"/>
    <property type="evidence" value="ECO:0007669"/>
    <property type="project" value="UniProtKB-EC"/>
</dbReference>
<keyword evidence="5 7" id="KW-0808">Transferase</keyword>
<dbReference type="InterPro" id="IPR022676">
    <property type="entry name" value="NMT_N"/>
</dbReference>
<evidence type="ECO:0000259" key="10">
    <source>
        <dbReference type="Pfam" id="PF01233"/>
    </source>
</evidence>
<gene>
    <name evidence="12" type="ORF">P691DRAFT_835053</name>
</gene>
<comment type="similarity">
    <text evidence="1 8">Belongs to the NMT family.</text>
</comment>
<comment type="caution">
    <text evidence="12">The sequence shown here is derived from an EMBL/GenBank/DDBJ whole genome shotgun (WGS) entry which is preliminary data.</text>
</comment>
<dbReference type="PIRSF" id="PIRSF015892">
    <property type="entry name" value="N-myristl_transf"/>
    <property type="match status" value="1"/>
</dbReference>
<evidence type="ECO:0000313" key="13">
    <source>
        <dbReference type="Proteomes" id="UP000807342"/>
    </source>
</evidence>
<dbReference type="SUPFAM" id="SSF55729">
    <property type="entry name" value="Acyl-CoA N-acyltransferases (Nat)"/>
    <property type="match status" value="2"/>
</dbReference>
<evidence type="ECO:0000256" key="5">
    <source>
        <dbReference type="ARBA" id="ARBA00022679"/>
    </source>
</evidence>
<dbReference type="PANTHER" id="PTHR11377">
    <property type="entry name" value="N-MYRISTOYL TRANSFERASE"/>
    <property type="match status" value="1"/>
</dbReference>
<feature type="region of interest" description="Disordered" evidence="9">
    <location>
        <begin position="1"/>
        <end position="77"/>
    </location>
</feature>